<dbReference type="PANTHER" id="PTHR11941:SF54">
    <property type="entry name" value="ENOYL-COA HYDRATASE, MITOCHONDRIAL"/>
    <property type="match status" value="1"/>
</dbReference>
<dbReference type="InterPro" id="IPR001753">
    <property type="entry name" value="Enoyl-CoA_hydra/iso"/>
</dbReference>
<dbReference type="Pfam" id="PF00378">
    <property type="entry name" value="ECH_1"/>
    <property type="match status" value="1"/>
</dbReference>
<keyword evidence="2" id="KW-1185">Reference proteome</keyword>
<dbReference type="CDD" id="cd06558">
    <property type="entry name" value="crotonase-like"/>
    <property type="match status" value="1"/>
</dbReference>
<name>A0A5A5T7P4_9CHLR</name>
<sequence length="196" mass="21470">MPDLHVRQRNGILWLILDTHPRNHLTTAMLEQLSTSLHKACQKPPRLIVLTGTGEEAFATGIDQDSTSEQQHQHIVEAAHQIEESLATLRAQNIPTVAVIKGLAQGAGCELAVLCETIFAREDAVLRLPSASDSIFPGTLLRILPALPGKGTMERLVESAETLNARQALQLGLVHQVLPTRRFLQDTEELLTMLVA</sequence>
<dbReference type="InterPro" id="IPR029045">
    <property type="entry name" value="ClpP/crotonase-like_dom_sf"/>
</dbReference>
<dbReference type="EMBL" id="BIXY01000010">
    <property type="protein sequence ID" value="GCF07427.1"/>
    <property type="molecule type" value="Genomic_DNA"/>
</dbReference>
<organism evidence="1 2">
    <name type="scientific">Dictyobacter arantiisoli</name>
    <dbReference type="NCBI Taxonomy" id="2014874"/>
    <lineage>
        <taxon>Bacteria</taxon>
        <taxon>Bacillati</taxon>
        <taxon>Chloroflexota</taxon>
        <taxon>Ktedonobacteria</taxon>
        <taxon>Ktedonobacterales</taxon>
        <taxon>Dictyobacteraceae</taxon>
        <taxon>Dictyobacter</taxon>
    </lineage>
</organism>
<dbReference type="GO" id="GO:0003824">
    <property type="term" value="F:catalytic activity"/>
    <property type="evidence" value="ECO:0007669"/>
    <property type="project" value="UniProtKB-ARBA"/>
</dbReference>
<evidence type="ECO:0000313" key="2">
    <source>
        <dbReference type="Proteomes" id="UP000322530"/>
    </source>
</evidence>
<dbReference type="RefSeq" id="WP_149400450.1">
    <property type="nucleotide sequence ID" value="NZ_BIXY01000010.1"/>
</dbReference>
<proteinExistence type="predicted"/>
<dbReference type="SUPFAM" id="SSF52096">
    <property type="entry name" value="ClpP/crotonase"/>
    <property type="match status" value="1"/>
</dbReference>
<dbReference type="PANTHER" id="PTHR11941">
    <property type="entry name" value="ENOYL-COA HYDRATASE-RELATED"/>
    <property type="match status" value="1"/>
</dbReference>
<dbReference type="Proteomes" id="UP000322530">
    <property type="component" value="Unassembled WGS sequence"/>
</dbReference>
<dbReference type="GO" id="GO:0006635">
    <property type="term" value="P:fatty acid beta-oxidation"/>
    <property type="evidence" value="ECO:0007669"/>
    <property type="project" value="TreeGrafter"/>
</dbReference>
<evidence type="ECO:0000313" key="1">
    <source>
        <dbReference type="EMBL" id="GCF07427.1"/>
    </source>
</evidence>
<evidence type="ECO:0008006" key="3">
    <source>
        <dbReference type="Google" id="ProtNLM"/>
    </source>
</evidence>
<protein>
    <recommendedName>
        <fullName evidence="3">Enoyl-CoA hydratase</fullName>
    </recommendedName>
</protein>
<accession>A0A5A5T7P4</accession>
<reference evidence="1 2" key="1">
    <citation type="submission" date="2019-01" db="EMBL/GenBank/DDBJ databases">
        <title>Draft genome sequence of Dictyobacter sp. Uno17.</title>
        <authorList>
            <person name="Wang C.M."/>
            <person name="Zheng Y."/>
            <person name="Sakai Y."/>
            <person name="Abe K."/>
            <person name="Yokota A."/>
            <person name="Yabe S."/>
        </authorList>
    </citation>
    <scope>NUCLEOTIDE SEQUENCE [LARGE SCALE GENOMIC DNA]</scope>
    <source>
        <strain evidence="1 2">Uno17</strain>
    </source>
</reference>
<dbReference type="AlphaFoldDB" id="A0A5A5T7P4"/>
<comment type="caution">
    <text evidence="1">The sequence shown here is derived from an EMBL/GenBank/DDBJ whole genome shotgun (WGS) entry which is preliminary data.</text>
</comment>
<gene>
    <name evidence="1" type="ORF">KDI_09910</name>
</gene>
<dbReference type="OrthoDB" id="153350at2"/>
<dbReference type="Gene3D" id="3.90.226.10">
    <property type="entry name" value="2-enoyl-CoA Hydratase, Chain A, domain 1"/>
    <property type="match status" value="1"/>
</dbReference>